<gene>
    <name evidence="2" type="ORF">WICMUC_000737</name>
</gene>
<dbReference type="SUPFAM" id="SSF54637">
    <property type="entry name" value="Thioesterase/thiol ester dehydrase-isomerase"/>
    <property type="match status" value="1"/>
</dbReference>
<dbReference type="Gene3D" id="3.10.129.10">
    <property type="entry name" value="Hotdog Thioesterase"/>
    <property type="match status" value="1"/>
</dbReference>
<feature type="region of interest" description="Disordered" evidence="1">
    <location>
        <begin position="25"/>
        <end position="48"/>
    </location>
</feature>
<name>A0A9P8TI75_9ASCO</name>
<feature type="compositionally biased region" description="Low complexity" evidence="1">
    <location>
        <begin position="29"/>
        <end position="48"/>
    </location>
</feature>
<evidence type="ECO:0000256" key="1">
    <source>
        <dbReference type="SAM" id="MobiDB-lite"/>
    </source>
</evidence>
<dbReference type="InterPro" id="IPR029069">
    <property type="entry name" value="HotDog_dom_sf"/>
</dbReference>
<sequence>MFKKSFQYQLFKRFNSSSKVGFIPPQSITTNTTNTTKDNNTNNNNNNNKTSNLPLYIASFLLGAGIAQFFPLSEIAKFWISEHLPQDSLQSNKFKQNLENDLKNLKIYNQLINDSNYESIRAWNYIDSNHIVMTQDSLSVPGGFAIKPILFFNKSKPGNSISIIHVGEKLTGYPFIIHGGILATIIDEILKRSSYSNPLKYKANLLKTENLQLQYKFPTFANQFLILKTELLSNGEIEGKLTNLNGKTLVIGKGKYQPILDI</sequence>
<dbReference type="AlphaFoldDB" id="A0A9P8TI75"/>
<dbReference type="InterPro" id="IPR052061">
    <property type="entry name" value="PTE-AB_protein"/>
</dbReference>
<dbReference type="PANTHER" id="PTHR47260:SF1">
    <property type="entry name" value="UPF0644 PROTEIN PB2B4.06"/>
    <property type="match status" value="1"/>
</dbReference>
<keyword evidence="3" id="KW-1185">Reference proteome</keyword>
<organism evidence="2 3">
    <name type="scientific">Wickerhamomyces mucosus</name>
    <dbReference type="NCBI Taxonomy" id="1378264"/>
    <lineage>
        <taxon>Eukaryota</taxon>
        <taxon>Fungi</taxon>
        <taxon>Dikarya</taxon>
        <taxon>Ascomycota</taxon>
        <taxon>Saccharomycotina</taxon>
        <taxon>Saccharomycetes</taxon>
        <taxon>Phaffomycetales</taxon>
        <taxon>Wickerhamomycetaceae</taxon>
        <taxon>Wickerhamomyces</taxon>
    </lineage>
</organism>
<dbReference type="PANTHER" id="PTHR47260">
    <property type="entry name" value="UPF0644 PROTEIN PB2B4.06"/>
    <property type="match status" value="1"/>
</dbReference>
<dbReference type="Proteomes" id="UP000769528">
    <property type="component" value="Unassembled WGS sequence"/>
</dbReference>
<dbReference type="EMBL" id="JAEUBF010000237">
    <property type="protein sequence ID" value="KAH3679771.1"/>
    <property type="molecule type" value="Genomic_DNA"/>
</dbReference>
<evidence type="ECO:0008006" key="4">
    <source>
        <dbReference type="Google" id="ProtNLM"/>
    </source>
</evidence>
<protein>
    <recommendedName>
        <fullName evidence="4">Thioesterase domain-containing protein</fullName>
    </recommendedName>
</protein>
<evidence type="ECO:0000313" key="2">
    <source>
        <dbReference type="EMBL" id="KAH3679771.1"/>
    </source>
</evidence>
<reference evidence="2" key="2">
    <citation type="submission" date="2021-01" db="EMBL/GenBank/DDBJ databases">
        <authorList>
            <person name="Schikora-Tamarit M.A."/>
        </authorList>
    </citation>
    <scope>NUCLEOTIDE SEQUENCE</scope>
    <source>
        <strain evidence="2">CBS6341</strain>
    </source>
</reference>
<reference evidence="2" key="1">
    <citation type="journal article" date="2021" name="Open Biol.">
        <title>Shared evolutionary footprints suggest mitochondrial oxidative damage underlies multiple complex I losses in fungi.</title>
        <authorList>
            <person name="Schikora-Tamarit M.A."/>
            <person name="Marcet-Houben M."/>
            <person name="Nosek J."/>
            <person name="Gabaldon T."/>
        </authorList>
    </citation>
    <scope>NUCLEOTIDE SEQUENCE</scope>
    <source>
        <strain evidence="2">CBS6341</strain>
    </source>
</reference>
<proteinExistence type="predicted"/>
<evidence type="ECO:0000313" key="3">
    <source>
        <dbReference type="Proteomes" id="UP000769528"/>
    </source>
</evidence>
<comment type="caution">
    <text evidence="2">The sequence shown here is derived from an EMBL/GenBank/DDBJ whole genome shotgun (WGS) entry which is preliminary data.</text>
</comment>
<dbReference type="OrthoDB" id="506431at2759"/>
<accession>A0A9P8TI75</accession>